<dbReference type="GO" id="GO:0005739">
    <property type="term" value="C:mitochondrion"/>
    <property type="evidence" value="ECO:0007669"/>
    <property type="project" value="TreeGrafter"/>
</dbReference>
<protein>
    <submittedName>
        <fullName evidence="8">XIAP-associated factor 1 isoform X1</fullName>
    </submittedName>
</protein>
<gene>
    <name evidence="8" type="primary">XAF1</name>
</gene>
<dbReference type="InterPro" id="IPR051986">
    <property type="entry name" value="Innate_Immune_Apopt_Reg"/>
</dbReference>
<evidence type="ECO:0000313" key="8">
    <source>
        <dbReference type="RefSeq" id="XP_033778763.1"/>
    </source>
</evidence>
<keyword evidence="7" id="KW-1185">Reference proteome</keyword>
<dbReference type="FunCoup" id="A0A6P8PVE5">
    <property type="interactions" value="717"/>
</dbReference>
<dbReference type="InterPro" id="IPR049439">
    <property type="entry name" value="TRAFD1-XIAF1_Znf"/>
</dbReference>
<name>A0A6P8PVE5_GEOSA</name>
<dbReference type="InterPro" id="IPR031220">
    <property type="entry name" value="XAF1_C_sf"/>
</dbReference>
<dbReference type="Proteomes" id="UP000515159">
    <property type="component" value="Chromosome 15"/>
</dbReference>
<evidence type="ECO:0000313" key="7">
    <source>
        <dbReference type="Proteomes" id="UP000515159"/>
    </source>
</evidence>
<sequence>MGESETETKKTRRAGKRERVRQTDRTHTGSMEEVRFCNNCKRDVAVSNFSLHETHCKRFLVVCTKCDEPVPAAEMGEHQETQHKQVTCKLCNQGIQQYLMETHETEECRNRPVTCEFCELDLAFSKLQSHIDSCGSRTQTCATCNKYVMNKDLALHKDSCVSRPLPDPGARRKSPSSSLLCLQCQQMIPEHEFLNHQNKCNPLGDFLKLFPKKPNSKLGPFSPVFPVAYSVARDKDDRAKQEERKESSFDEKSPVVPLEVSSESVTSNNSLEHSTLNASWSCQEDPWAYDILEICTGCNIILPSPTLKQHKKKCLSLVSMKCPM</sequence>
<feature type="region of interest" description="Disordered" evidence="5">
    <location>
        <begin position="235"/>
        <end position="264"/>
    </location>
</feature>
<feature type="domain" description="TRAF-type" evidence="6">
    <location>
        <begin position="102"/>
        <end position="144"/>
    </location>
</feature>
<dbReference type="InterPro" id="IPR041386">
    <property type="entry name" value="XAF1_C"/>
</dbReference>
<evidence type="ECO:0000256" key="2">
    <source>
        <dbReference type="ARBA" id="ARBA00022771"/>
    </source>
</evidence>
<accession>A0A6P8PVE5</accession>
<feature type="compositionally biased region" description="Low complexity" evidence="5">
    <location>
        <begin position="254"/>
        <end position="264"/>
    </location>
</feature>
<dbReference type="Pfam" id="PF18608">
    <property type="entry name" value="XAF1_C"/>
    <property type="match status" value="1"/>
</dbReference>
<dbReference type="InterPro" id="IPR013083">
    <property type="entry name" value="Znf_RING/FYVE/PHD"/>
</dbReference>
<evidence type="ECO:0000256" key="3">
    <source>
        <dbReference type="ARBA" id="ARBA00022833"/>
    </source>
</evidence>
<feature type="zinc finger region" description="TRAF-type" evidence="4">
    <location>
        <begin position="102"/>
        <end position="144"/>
    </location>
</feature>
<dbReference type="Gene3D" id="3.30.40.10">
    <property type="entry name" value="Zinc/RING finger domain, C3HC4 (zinc finger)"/>
    <property type="match status" value="2"/>
</dbReference>
<evidence type="ECO:0000259" key="6">
    <source>
        <dbReference type="PROSITE" id="PS50145"/>
    </source>
</evidence>
<dbReference type="GO" id="GO:0008270">
    <property type="term" value="F:zinc ion binding"/>
    <property type="evidence" value="ECO:0007669"/>
    <property type="project" value="UniProtKB-KW"/>
</dbReference>
<evidence type="ECO:0000256" key="4">
    <source>
        <dbReference type="PROSITE-ProRule" id="PRU00207"/>
    </source>
</evidence>
<dbReference type="Pfam" id="PF21366">
    <property type="entry name" value="TRAFD1-XIAF1_ZnF"/>
    <property type="match status" value="1"/>
</dbReference>
<reference evidence="8" key="1">
    <citation type="submission" date="2025-08" db="UniProtKB">
        <authorList>
            <consortium name="RefSeq"/>
        </authorList>
    </citation>
    <scope>IDENTIFICATION</scope>
</reference>
<dbReference type="OrthoDB" id="422728at2759"/>
<feature type="region of interest" description="Disordered" evidence="5">
    <location>
        <begin position="1"/>
        <end position="27"/>
    </location>
</feature>
<dbReference type="InterPro" id="IPR001293">
    <property type="entry name" value="Znf_TRAF"/>
</dbReference>
<dbReference type="PROSITE" id="PS50145">
    <property type="entry name" value="ZF_TRAF"/>
    <property type="match status" value="1"/>
</dbReference>
<dbReference type="PANTHER" id="PTHR16295">
    <property type="entry name" value="TRAF-TYPE ZINC FINGER PROTEIN-RELATED"/>
    <property type="match status" value="1"/>
</dbReference>
<feature type="compositionally biased region" description="Basic residues" evidence="5">
    <location>
        <begin position="10"/>
        <end position="19"/>
    </location>
</feature>
<evidence type="ECO:0000256" key="5">
    <source>
        <dbReference type="SAM" id="MobiDB-lite"/>
    </source>
</evidence>
<organism evidence="7 8">
    <name type="scientific">Geotrypetes seraphini</name>
    <name type="common">Gaboon caecilian</name>
    <name type="synonym">Caecilia seraphini</name>
    <dbReference type="NCBI Taxonomy" id="260995"/>
    <lineage>
        <taxon>Eukaryota</taxon>
        <taxon>Metazoa</taxon>
        <taxon>Chordata</taxon>
        <taxon>Craniata</taxon>
        <taxon>Vertebrata</taxon>
        <taxon>Euteleostomi</taxon>
        <taxon>Amphibia</taxon>
        <taxon>Gymnophiona</taxon>
        <taxon>Geotrypetes</taxon>
    </lineage>
</organism>
<dbReference type="Gene3D" id="6.10.250.1730">
    <property type="match status" value="1"/>
</dbReference>
<feature type="compositionally biased region" description="Basic and acidic residues" evidence="5">
    <location>
        <begin position="235"/>
        <end position="253"/>
    </location>
</feature>
<keyword evidence="3 4" id="KW-0862">Zinc</keyword>
<dbReference type="CTD" id="54739"/>
<evidence type="ECO:0000256" key="1">
    <source>
        <dbReference type="ARBA" id="ARBA00022723"/>
    </source>
</evidence>
<dbReference type="PANTHER" id="PTHR16295:SF17">
    <property type="entry name" value="XIAP-ASSOCIATED FACTOR 1"/>
    <property type="match status" value="1"/>
</dbReference>
<keyword evidence="2 4" id="KW-0863">Zinc-finger</keyword>
<dbReference type="RefSeq" id="XP_033778763.1">
    <property type="nucleotide sequence ID" value="XM_033922872.1"/>
</dbReference>
<dbReference type="GeneID" id="117349424"/>
<keyword evidence="1 4" id="KW-0479">Metal-binding</keyword>
<dbReference type="GO" id="GO:0006915">
    <property type="term" value="P:apoptotic process"/>
    <property type="evidence" value="ECO:0007669"/>
    <property type="project" value="InterPro"/>
</dbReference>
<dbReference type="InParanoid" id="A0A6P8PVE5"/>
<dbReference type="AlphaFoldDB" id="A0A6P8PVE5"/>
<proteinExistence type="predicted"/>
<dbReference type="KEGG" id="gsh:117349424"/>